<protein>
    <submittedName>
        <fullName evidence="1">Uncharacterized protein</fullName>
    </submittedName>
</protein>
<dbReference type="eggNOG" id="ENOG502ZXRS">
    <property type="taxonomic scope" value="Bacteria"/>
</dbReference>
<sequence>MYELKLNDLREIGREKNATAKLTTGQIGELRKDGLYITHSHAYIDGQFGEVKLRRNYKDAYPLIKTIKRGRALIAERRNGKLVTTYKYNQSR</sequence>
<dbReference type="Proteomes" id="UP000030643">
    <property type="component" value="Unassembled WGS sequence"/>
</dbReference>
<proteinExistence type="predicted"/>
<dbReference type="RefSeq" id="WP_052348578.1">
    <property type="nucleotide sequence ID" value="NZ_DF820492.1"/>
</dbReference>
<gene>
    <name evidence="1" type="ORF">WOSG25_090190</name>
</gene>
<reference evidence="2" key="1">
    <citation type="journal article" date="2014" name="Genome Announc.">
        <title>Draft genome sequence of Weissella oryzae SG25T, isolated from fermented rice grains.</title>
        <authorList>
            <person name="Tanizawa Y."/>
            <person name="Fujisawa T."/>
            <person name="Mochizuki T."/>
            <person name="Kaminuma E."/>
            <person name="Suzuki Y."/>
            <person name="Nakamura Y."/>
            <person name="Tohno M."/>
        </authorList>
    </citation>
    <scope>NUCLEOTIDE SEQUENCE [LARGE SCALE GENOMIC DNA]</scope>
    <source>
        <strain evidence="2">DSM 25784 / JCM 18191 / LMG 30913 / SG25</strain>
    </source>
</reference>
<accession>A0A069CVD1</accession>
<dbReference type="AlphaFoldDB" id="A0A069CVD1"/>
<evidence type="ECO:0000313" key="2">
    <source>
        <dbReference type="Proteomes" id="UP000030643"/>
    </source>
</evidence>
<name>A0A069CVD1_WEIOS</name>
<organism evidence="1 2">
    <name type="scientific">Weissella oryzae (strain DSM 25784 / JCM 18191 / LMG 30913 / SG25)</name>
    <dbReference type="NCBI Taxonomy" id="1329250"/>
    <lineage>
        <taxon>Bacteria</taxon>
        <taxon>Bacillati</taxon>
        <taxon>Bacillota</taxon>
        <taxon>Bacilli</taxon>
        <taxon>Lactobacillales</taxon>
        <taxon>Lactobacillaceae</taxon>
        <taxon>Weissella</taxon>
    </lineage>
</organism>
<evidence type="ECO:0000313" key="1">
    <source>
        <dbReference type="EMBL" id="GAK31322.1"/>
    </source>
</evidence>
<keyword evidence="2" id="KW-1185">Reference proteome</keyword>
<dbReference type="OrthoDB" id="2339531at2"/>
<dbReference type="EMBL" id="DF820492">
    <property type="protein sequence ID" value="GAK31322.1"/>
    <property type="molecule type" value="Genomic_DNA"/>
</dbReference>